<keyword evidence="3" id="KW-1185">Reference proteome</keyword>
<dbReference type="EMBL" id="CP045997">
    <property type="protein sequence ID" value="QHV95300.1"/>
    <property type="molecule type" value="Genomic_DNA"/>
</dbReference>
<gene>
    <name evidence="2" type="ORF">GJR95_09865</name>
</gene>
<dbReference type="AlphaFoldDB" id="A0A6P1VTI4"/>
<dbReference type="RefSeq" id="WP_162385711.1">
    <property type="nucleotide sequence ID" value="NZ_CP045997.1"/>
</dbReference>
<reference evidence="2 3" key="1">
    <citation type="submission" date="2019-11" db="EMBL/GenBank/DDBJ databases">
        <title>Spirosoma endbachense sp. nov., isolated from a natural salt meadow.</title>
        <authorList>
            <person name="Rojas J."/>
            <person name="Ambika Manirajan B."/>
            <person name="Ratering S."/>
            <person name="Suarez C."/>
            <person name="Geissler-Plaum R."/>
            <person name="Schnell S."/>
        </authorList>
    </citation>
    <scope>NUCLEOTIDE SEQUENCE [LARGE SCALE GENOMIC DNA]</scope>
    <source>
        <strain evidence="2 3">I-24</strain>
    </source>
</reference>
<feature type="region of interest" description="Disordered" evidence="1">
    <location>
        <begin position="1"/>
        <end position="24"/>
    </location>
</feature>
<feature type="compositionally biased region" description="Polar residues" evidence="1">
    <location>
        <begin position="1"/>
        <end position="18"/>
    </location>
</feature>
<evidence type="ECO:0000313" key="2">
    <source>
        <dbReference type="EMBL" id="QHV95300.1"/>
    </source>
</evidence>
<evidence type="ECO:0000256" key="1">
    <source>
        <dbReference type="SAM" id="MobiDB-lite"/>
    </source>
</evidence>
<name>A0A6P1VTI4_9BACT</name>
<proteinExistence type="predicted"/>
<accession>A0A6P1VTI4</accession>
<evidence type="ECO:0000313" key="3">
    <source>
        <dbReference type="Proteomes" id="UP000464577"/>
    </source>
</evidence>
<organism evidence="2 3">
    <name type="scientific">Spirosoma endbachense</name>
    <dbReference type="NCBI Taxonomy" id="2666025"/>
    <lineage>
        <taxon>Bacteria</taxon>
        <taxon>Pseudomonadati</taxon>
        <taxon>Bacteroidota</taxon>
        <taxon>Cytophagia</taxon>
        <taxon>Cytophagales</taxon>
        <taxon>Cytophagaceae</taxon>
        <taxon>Spirosoma</taxon>
    </lineage>
</organism>
<sequence>MTRNSPPAGSSIPRTTSLPAKPRPAYKTSFAGPVNFTGGYPISSQIFVPLPGTYPKGFEPRWSIKADQWDKFFLKHKIALNLESNTTAKSVLLKEETAIGIMDYQGRTVLRFDAIGCKCVADLDLPAQKLTLNESPIRFGLSNFRKLQVNPADDPNAPCQNMASFTHGGWAGYITLSANSQSTITMDLLLENYSSPRYRNGMLTYKFFGTNIAIPNQMTADQAIAVKKRDEEREEQRRLAAIAYEKEKEEKARQFELKIKNSLSKVIKEQASFVHAGKSGCLKVDQGVNQVRSVDPGKSFPVYRDIPTDDGSFKRVYAGESRTEDQVTYTPVSYKGHRNTCSSPVTILGISKHRSDKGTIYYEDASIVLNSNEITETLIDIEETYNARTAEVGSTHYFKR</sequence>
<dbReference type="Proteomes" id="UP000464577">
    <property type="component" value="Chromosome"/>
</dbReference>
<protein>
    <submittedName>
        <fullName evidence="2">Uncharacterized protein</fullName>
    </submittedName>
</protein>
<dbReference type="KEGG" id="senf:GJR95_09865"/>